<protein>
    <submittedName>
        <fullName evidence="2">Uncharacterized protein</fullName>
    </submittedName>
</protein>
<dbReference type="RefSeq" id="WP_109089408.1">
    <property type="nucleotide sequence ID" value="NZ_QEXO01000004.1"/>
</dbReference>
<evidence type="ECO:0000313" key="3">
    <source>
        <dbReference type="Proteomes" id="UP000245216"/>
    </source>
</evidence>
<name>A0A2U2BG90_ALCFA</name>
<accession>A0A2U2BG90</accession>
<feature type="region of interest" description="Disordered" evidence="1">
    <location>
        <begin position="77"/>
        <end position="97"/>
    </location>
</feature>
<proteinExistence type="predicted"/>
<evidence type="ECO:0000313" key="2">
    <source>
        <dbReference type="EMBL" id="PWE13033.1"/>
    </source>
</evidence>
<reference evidence="2 3" key="2">
    <citation type="submission" date="2018-05" db="EMBL/GenBank/DDBJ databases">
        <authorList>
            <person name="Lanie J.A."/>
            <person name="Ng W.-L."/>
            <person name="Kazmierczak K.M."/>
            <person name="Andrzejewski T.M."/>
            <person name="Davidsen T.M."/>
            <person name="Wayne K.J."/>
            <person name="Tettelin H."/>
            <person name="Glass J.I."/>
            <person name="Rusch D."/>
            <person name="Podicherti R."/>
            <person name="Tsui H.-C.T."/>
            <person name="Winkler M.E."/>
        </authorList>
    </citation>
    <scope>NUCLEOTIDE SEQUENCE [LARGE SCALE GENOMIC DNA]</scope>
    <source>
        <strain evidence="2 3">YBY</strain>
    </source>
</reference>
<sequence length="118" mass="13659">MTGFKYHPTPEYRFFLHDPEGDGMRYYRTAEERNADAEDAIQGYLDDCWSESVVQVVAGEITHHTVPKKVVLRPKREDFESDEEHEQALSDEGFSGNDWHYSCDYELTPITDPGEQTP</sequence>
<reference evidence="2 3" key="1">
    <citation type="submission" date="2018-05" db="EMBL/GenBank/DDBJ databases">
        <title>Genome Sequence of an Efficient Indole-Degrading Bacterium, Alcaligenes sp.YBY.</title>
        <authorList>
            <person name="Yang B."/>
        </authorList>
    </citation>
    <scope>NUCLEOTIDE SEQUENCE [LARGE SCALE GENOMIC DNA]</scope>
    <source>
        <strain evidence="2 3">YBY</strain>
    </source>
</reference>
<evidence type="ECO:0000256" key="1">
    <source>
        <dbReference type="SAM" id="MobiDB-lite"/>
    </source>
</evidence>
<dbReference type="AlphaFoldDB" id="A0A2U2BG90"/>
<dbReference type="Proteomes" id="UP000245216">
    <property type="component" value="Unassembled WGS sequence"/>
</dbReference>
<dbReference type="EMBL" id="QEXO01000004">
    <property type="protein sequence ID" value="PWE13033.1"/>
    <property type="molecule type" value="Genomic_DNA"/>
</dbReference>
<comment type="caution">
    <text evidence="2">The sequence shown here is derived from an EMBL/GenBank/DDBJ whole genome shotgun (WGS) entry which is preliminary data.</text>
</comment>
<gene>
    <name evidence="2" type="ORF">DF183_14450</name>
</gene>
<organism evidence="2 3">
    <name type="scientific">Alcaligenes faecalis</name>
    <dbReference type="NCBI Taxonomy" id="511"/>
    <lineage>
        <taxon>Bacteria</taxon>
        <taxon>Pseudomonadati</taxon>
        <taxon>Pseudomonadota</taxon>
        <taxon>Betaproteobacteria</taxon>
        <taxon>Burkholderiales</taxon>
        <taxon>Alcaligenaceae</taxon>
        <taxon>Alcaligenes</taxon>
    </lineage>
</organism>